<dbReference type="SUPFAM" id="SSF63829">
    <property type="entry name" value="Calcium-dependent phosphotriesterase"/>
    <property type="match status" value="1"/>
</dbReference>
<feature type="domain" description="DUF7151" evidence="3">
    <location>
        <begin position="173"/>
        <end position="218"/>
    </location>
</feature>
<evidence type="ECO:0000313" key="4">
    <source>
        <dbReference type="EMBL" id="GAA0732776.1"/>
    </source>
</evidence>
<dbReference type="InterPro" id="IPR055575">
    <property type="entry name" value="DUF7151"/>
</dbReference>
<evidence type="ECO:0000259" key="3">
    <source>
        <dbReference type="Pfam" id="PF23657"/>
    </source>
</evidence>
<feature type="domain" description="DUF7151" evidence="3">
    <location>
        <begin position="69"/>
        <end position="114"/>
    </location>
</feature>
<dbReference type="Pfam" id="PF23657">
    <property type="entry name" value="DUF7151"/>
    <property type="match status" value="5"/>
</dbReference>
<proteinExistence type="predicted"/>
<name>A0ABP3UJF1_9FLAO</name>
<sequence>MFTACEGEEGPQGIGLNSLTNISTEQSGDNCENGGIKFEVGLDSNENGILDETEVSATQYICNGINGSNSLTKITNEPAGTNCENGGLKIDSGLDTNANGTLDETEISATAYICNGINGNNSLTKITSEPAGINCTSGGLKVDSGIDINNNGILDEVEVSTTAYICNGLDGSNSLTKISNEPVGSNCENGGLKIESGLDTNANGILDEAEINATNFICNGNNGNNSITRITDEPAGTNCENGGIKIEFGIDLNNNNILDSEEITSTTFDCNTNPTESYQILYSFGSEGTQDGEFLSNEHISIDSSDNIYVVDTNGGKIERFNNDGTFLNRFQTINSPRNIHFFNDGRFILTKSAENIISVSDQNGAILNEWGSSGNGNSQFGFFRQIAVDTDEFIYVVDHNNHRIQKFDTQGNFITKWGQNGSGDGDFDFPWGIAVLGENIITSDNNGIQIFNKSGDFIKKVMIPNVNIYYDIATKDENIFIACGNVVVKTTIDFDNILYIGDGDFSGVTGIAVDSNDNIIVSDLGQRIVTVLGKN</sequence>
<protein>
    <recommendedName>
        <fullName evidence="3">DUF7151 domain-containing protein</fullName>
    </recommendedName>
</protein>
<accession>A0ABP3UJF1</accession>
<dbReference type="InterPro" id="IPR018247">
    <property type="entry name" value="EF_Hand_1_Ca_BS"/>
</dbReference>
<dbReference type="PANTHER" id="PTHR24104">
    <property type="entry name" value="E3 UBIQUITIN-PROTEIN LIGASE NHLRC1-RELATED"/>
    <property type="match status" value="1"/>
</dbReference>
<dbReference type="InterPro" id="IPR050952">
    <property type="entry name" value="TRIM-NHL_E3_ligases"/>
</dbReference>
<keyword evidence="1" id="KW-0677">Repeat</keyword>
<keyword evidence="5" id="KW-1185">Reference proteome</keyword>
<evidence type="ECO:0000256" key="2">
    <source>
        <dbReference type="PROSITE-ProRule" id="PRU00504"/>
    </source>
</evidence>
<dbReference type="Proteomes" id="UP001501758">
    <property type="component" value="Unassembled WGS sequence"/>
</dbReference>
<feature type="repeat" description="NHL" evidence="2">
    <location>
        <begin position="372"/>
        <end position="411"/>
    </location>
</feature>
<comment type="caution">
    <text evidence="4">The sequence shown here is derived from an EMBL/GenBank/DDBJ whole genome shotgun (WGS) entry which is preliminary data.</text>
</comment>
<dbReference type="Pfam" id="PF01436">
    <property type="entry name" value="NHL"/>
    <property type="match status" value="1"/>
</dbReference>
<dbReference type="Gene3D" id="2.120.10.30">
    <property type="entry name" value="TolB, C-terminal domain"/>
    <property type="match status" value="2"/>
</dbReference>
<feature type="domain" description="DUF7151" evidence="3">
    <location>
        <begin position="17"/>
        <end position="62"/>
    </location>
</feature>
<feature type="domain" description="DUF7151" evidence="3">
    <location>
        <begin position="121"/>
        <end position="166"/>
    </location>
</feature>
<dbReference type="PANTHER" id="PTHR24104:SF25">
    <property type="entry name" value="PROTEIN LIN-41"/>
    <property type="match status" value="1"/>
</dbReference>
<dbReference type="PROSITE" id="PS51125">
    <property type="entry name" value="NHL"/>
    <property type="match status" value="1"/>
</dbReference>
<dbReference type="InterPro" id="IPR001258">
    <property type="entry name" value="NHL_repeat"/>
</dbReference>
<reference evidence="5" key="1">
    <citation type="journal article" date="2019" name="Int. J. Syst. Evol. Microbiol.">
        <title>The Global Catalogue of Microorganisms (GCM) 10K type strain sequencing project: providing services to taxonomists for standard genome sequencing and annotation.</title>
        <authorList>
            <consortium name="The Broad Institute Genomics Platform"/>
            <consortium name="The Broad Institute Genome Sequencing Center for Infectious Disease"/>
            <person name="Wu L."/>
            <person name="Ma J."/>
        </authorList>
    </citation>
    <scope>NUCLEOTIDE SEQUENCE [LARGE SCALE GENOMIC DNA]</scope>
    <source>
        <strain evidence="5">JCM 15974</strain>
    </source>
</reference>
<dbReference type="EMBL" id="BAAAGE010000007">
    <property type="protein sequence ID" value="GAA0732776.1"/>
    <property type="molecule type" value="Genomic_DNA"/>
</dbReference>
<feature type="domain" description="DUF7151" evidence="3">
    <location>
        <begin position="225"/>
        <end position="270"/>
    </location>
</feature>
<dbReference type="InterPro" id="IPR011042">
    <property type="entry name" value="6-blade_b-propeller_TolB-like"/>
</dbReference>
<dbReference type="PROSITE" id="PS00018">
    <property type="entry name" value="EF_HAND_1"/>
    <property type="match status" value="1"/>
</dbReference>
<organism evidence="4 5">
    <name type="scientific">Aquimarina litoralis</name>
    <dbReference type="NCBI Taxonomy" id="584605"/>
    <lineage>
        <taxon>Bacteria</taxon>
        <taxon>Pseudomonadati</taxon>
        <taxon>Bacteroidota</taxon>
        <taxon>Flavobacteriia</taxon>
        <taxon>Flavobacteriales</taxon>
        <taxon>Flavobacteriaceae</taxon>
        <taxon>Aquimarina</taxon>
    </lineage>
</organism>
<gene>
    <name evidence="4" type="ORF">GCM10009430_46260</name>
</gene>
<evidence type="ECO:0000256" key="1">
    <source>
        <dbReference type="ARBA" id="ARBA00022737"/>
    </source>
</evidence>
<evidence type="ECO:0000313" key="5">
    <source>
        <dbReference type="Proteomes" id="UP001501758"/>
    </source>
</evidence>